<evidence type="ECO:0000313" key="2">
    <source>
        <dbReference type="Proteomes" id="UP000045039"/>
    </source>
</evidence>
<accession>A0A9P1VZP2</accession>
<dbReference type="Proteomes" id="UP000045039">
    <property type="component" value="Unassembled WGS sequence"/>
</dbReference>
<dbReference type="AlphaFoldDB" id="A0A9P1VZP2"/>
<reference evidence="2" key="1">
    <citation type="submission" date="2015-06" db="EMBL/GenBank/DDBJ databases">
        <authorList>
            <person name="Radhakrishnan Rajesh"/>
            <person name="Underwood Anthony"/>
            <person name="Al-Shahib Ali"/>
        </authorList>
    </citation>
    <scope>NUCLEOTIDE SEQUENCE [LARGE SCALE GENOMIC DNA]</scope>
    <source>
        <strain evidence="2">P19_London_7_VIM_2_05_10</strain>
    </source>
</reference>
<sequence>MRVTKANPLNLSAARERLGLFVQETEMPAEVAELYQDSQQPTYEQYYEWQMAADQGAGEREEAAVVATLIADHDAFSHVPVGYWRHPLSLPQPAIGAILSSLGYSRPEDTRDVNAAGRIIG</sequence>
<name>A0A9P1VZP2_PSEAI</name>
<protein>
    <submittedName>
        <fullName evidence="1">Uncharacterized protein</fullName>
    </submittedName>
</protein>
<gene>
    <name evidence="1" type="ORF">PAERUG_P19_London_7_VIM_2_05_10_05599</name>
</gene>
<organism evidence="1 2">
    <name type="scientific">Pseudomonas aeruginosa</name>
    <dbReference type="NCBI Taxonomy" id="287"/>
    <lineage>
        <taxon>Bacteria</taxon>
        <taxon>Pseudomonadati</taxon>
        <taxon>Pseudomonadota</taxon>
        <taxon>Gammaproteobacteria</taxon>
        <taxon>Pseudomonadales</taxon>
        <taxon>Pseudomonadaceae</taxon>
        <taxon>Pseudomonas</taxon>
    </lineage>
</organism>
<dbReference type="RefSeq" id="WP_034061760.1">
    <property type="nucleotide sequence ID" value="NZ_CP095771.1"/>
</dbReference>
<proteinExistence type="predicted"/>
<dbReference type="EMBL" id="CVVU01000245">
    <property type="protein sequence ID" value="CRP80340.1"/>
    <property type="molecule type" value="Genomic_DNA"/>
</dbReference>
<evidence type="ECO:0000313" key="1">
    <source>
        <dbReference type="EMBL" id="CRP80340.1"/>
    </source>
</evidence>
<comment type="caution">
    <text evidence="1">The sequence shown here is derived from an EMBL/GenBank/DDBJ whole genome shotgun (WGS) entry which is preliminary data.</text>
</comment>